<feature type="disulfide bond" description="Redox-active" evidence="4">
    <location>
        <begin position="110"/>
        <end position="114"/>
    </location>
</feature>
<keyword evidence="4" id="KW-1015">Disulfide bond</keyword>
<dbReference type="Pfam" id="PF02630">
    <property type="entry name" value="SCO1-SenC"/>
    <property type="match status" value="1"/>
</dbReference>
<comment type="caution">
    <text evidence="6">The sequence shown here is derived from an EMBL/GenBank/DDBJ whole genome shotgun (WGS) entry which is preliminary data.</text>
</comment>
<dbReference type="PROSITE" id="PS51352">
    <property type="entry name" value="THIOREDOXIN_2"/>
    <property type="match status" value="1"/>
</dbReference>
<feature type="binding site" evidence="3">
    <location>
        <position position="110"/>
    </location>
    <ligand>
        <name>Cu cation</name>
        <dbReference type="ChEBI" id="CHEBI:23378"/>
    </ligand>
</feature>
<evidence type="ECO:0000259" key="5">
    <source>
        <dbReference type="PROSITE" id="PS51352"/>
    </source>
</evidence>
<dbReference type="SUPFAM" id="SSF52833">
    <property type="entry name" value="Thioredoxin-like"/>
    <property type="match status" value="1"/>
</dbReference>
<evidence type="ECO:0000256" key="4">
    <source>
        <dbReference type="PIRSR" id="PIRSR603782-2"/>
    </source>
</evidence>
<dbReference type="Gene3D" id="3.40.30.10">
    <property type="entry name" value="Glutaredoxin"/>
    <property type="match status" value="1"/>
</dbReference>
<dbReference type="InterPro" id="IPR003782">
    <property type="entry name" value="SCO1/SenC"/>
</dbReference>
<dbReference type="InterPro" id="IPR013766">
    <property type="entry name" value="Thioredoxin_domain"/>
</dbReference>
<dbReference type="EMBL" id="AAKL01000012">
    <property type="protein sequence ID" value="EAP73564.1"/>
    <property type="molecule type" value="Genomic_DNA"/>
</dbReference>
<proteinExistence type="inferred from homology"/>
<dbReference type="CDD" id="cd02968">
    <property type="entry name" value="SCO"/>
    <property type="match status" value="1"/>
</dbReference>
<dbReference type="GO" id="GO:0046872">
    <property type="term" value="F:metal ion binding"/>
    <property type="evidence" value="ECO:0007669"/>
    <property type="project" value="UniProtKB-KW"/>
</dbReference>
<keyword evidence="2 3" id="KW-0186">Copper</keyword>
<evidence type="ECO:0000313" key="7">
    <source>
        <dbReference type="Proteomes" id="UP000005933"/>
    </source>
</evidence>
<organism evidence="6 7">
    <name type="scientific">Ralstonia solanacearum (strain UW551)</name>
    <dbReference type="NCBI Taxonomy" id="342110"/>
    <lineage>
        <taxon>Bacteria</taxon>
        <taxon>Pseudomonadati</taxon>
        <taxon>Pseudomonadota</taxon>
        <taxon>Betaproteobacteria</taxon>
        <taxon>Burkholderiales</taxon>
        <taxon>Burkholderiaceae</taxon>
        <taxon>Ralstonia</taxon>
        <taxon>Ralstonia solanacearum species complex</taxon>
    </lineage>
</organism>
<feature type="domain" description="Thioredoxin" evidence="5">
    <location>
        <begin position="72"/>
        <end position="235"/>
    </location>
</feature>
<dbReference type="InterPro" id="IPR036249">
    <property type="entry name" value="Thioredoxin-like_sf"/>
</dbReference>
<evidence type="ECO:0000256" key="3">
    <source>
        <dbReference type="PIRSR" id="PIRSR603782-1"/>
    </source>
</evidence>
<protein>
    <recommendedName>
        <fullName evidence="5">Thioredoxin domain-containing protein</fullName>
    </recommendedName>
</protein>
<keyword evidence="3" id="KW-0479">Metal-binding</keyword>
<dbReference type="FunFam" id="3.40.30.10:FF:000013">
    <property type="entry name" value="Blast:Protein SCO1 homolog, mitochondrial"/>
    <property type="match status" value="1"/>
</dbReference>
<dbReference type="Proteomes" id="UP000005933">
    <property type="component" value="Unassembled WGS sequence"/>
</dbReference>
<dbReference type="PANTHER" id="PTHR12151:SF25">
    <property type="entry name" value="LINALOOL DEHYDRATASE_ISOMERASE DOMAIN-CONTAINING PROTEIN"/>
    <property type="match status" value="1"/>
</dbReference>
<comment type="similarity">
    <text evidence="1">Belongs to the SCO1/2 family.</text>
</comment>
<evidence type="ECO:0000313" key="6">
    <source>
        <dbReference type="EMBL" id="EAP73564.1"/>
    </source>
</evidence>
<gene>
    <name evidence="6" type="ORF">RRSL_03288</name>
</gene>
<dbReference type="PANTHER" id="PTHR12151">
    <property type="entry name" value="ELECTRON TRANSPORT PROTIN SCO1/SENC FAMILY MEMBER"/>
    <property type="match status" value="1"/>
</dbReference>
<feature type="binding site" evidence="3">
    <location>
        <position position="114"/>
    </location>
    <ligand>
        <name>Cu cation</name>
        <dbReference type="ChEBI" id="CHEBI:23378"/>
    </ligand>
</feature>
<reference evidence="6 7" key="1">
    <citation type="journal article" date="2006" name="Mol. Plant Microbe Interact.">
        <title>Identification of open reading frames unique to a select agent: Ralstonia solanacearum race 3 biovar 2.</title>
        <authorList>
            <person name="Gabriel D.W."/>
            <person name="Allen C."/>
            <person name="Schell M."/>
            <person name="Denny T.P."/>
            <person name="Greenberg J.T."/>
            <person name="Duan Y.P."/>
            <person name="Flores-Cruz Z."/>
            <person name="Huang Q."/>
            <person name="Clifford J.M."/>
            <person name="Presting G."/>
            <person name="Gonzalez E.T."/>
            <person name="Reddy J."/>
            <person name="Elphinstone J."/>
            <person name="Swanson J."/>
            <person name="Yao J."/>
            <person name="Mulholland V."/>
            <person name="Liu L."/>
            <person name="Farmerie W."/>
            <person name="Patnaikuni M."/>
            <person name="Balogh B."/>
            <person name="Norman D."/>
            <person name="Alvarez A."/>
            <person name="Castillo J.A."/>
            <person name="Jones J."/>
            <person name="Saddler G."/>
            <person name="Walunas T."/>
            <person name="Zhukov A."/>
            <person name="Mikhailova N."/>
        </authorList>
    </citation>
    <scope>NUCLEOTIDE SEQUENCE [LARGE SCALE GENOMIC DNA]</scope>
    <source>
        <strain evidence="6 7">UW551</strain>
    </source>
</reference>
<evidence type="ECO:0000256" key="1">
    <source>
        <dbReference type="ARBA" id="ARBA00010996"/>
    </source>
</evidence>
<evidence type="ECO:0000256" key="2">
    <source>
        <dbReference type="ARBA" id="ARBA00023008"/>
    </source>
</evidence>
<feature type="binding site" evidence="3">
    <location>
        <position position="200"/>
    </location>
    <ligand>
        <name>Cu cation</name>
        <dbReference type="ChEBI" id="CHEBI:23378"/>
    </ligand>
</feature>
<accession>A0AB33VHY6</accession>
<sequence>MSSSGRGARRCDASGCRQGRTVGATLDGLPSIRSTMLAFRSVRATLFAMFAAAALALAACSDKPAFQNLDITGAKSFGADFSLTDHTGKRRTLADFRGKVVVMFFGYTHCPDVCPTTLAELRGVMEGLGKDADRVQVLFVTVDPQRDTQDLLAKYVPAFDPRFIGLRPANDQELQKVAKDFKVFYSKVPGSSPDNYTMDHTAGSYMFDPQGNLRLFIKHGQGPAPIVHDVKLLLG</sequence>
<name>A0AB33VHY6_RALSU</name>
<dbReference type="AlphaFoldDB" id="A0AB33VHY6"/>